<dbReference type="Proteomes" id="UP000216998">
    <property type="component" value="Unassembled WGS sequence"/>
</dbReference>
<protein>
    <submittedName>
        <fullName evidence="1">Fis family transcriptional regulator</fullName>
    </submittedName>
</protein>
<dbReference type="Gene3D" id="1.10.260.40">
    <property type="entry name" value="lambda repressor-like DNA-binding domains"/>
    <property type="match status" value="1"/>
</dbReference>
<evidence type="ECO:0000313" key="1">
    <source>
        <dbReference type="EMBL" id="OYQ34805.1"/>
    </source>
</evidence>
<evidence type="ECO:0000313" key="2">
    <source>
        <dbReference type="Proteomes" id="UP000216998"/>
    </source>
</evidence>
<proteinExistence type="predicted"/>
<sequence length="97" mass="10842">MEEKHPHIGSSFDDFLAEEGMLERVNARALKRVIAWQLSQAMEAKELTKTEMAERMGTSRTSLDRLLDSSNASVTLLTLERAAIAVGKRLRIELVDG</sequence>
<dbReference type="OrthoDB" id="9809434at2"/>
<keyword evidence="2" id="KW-1185">Reference proteome</keyword>
<dbReference type="RefSeq" id="WP_094456052.1">
    <property type="nucleotide sequence ID" value="NZ_NOXU01000027.1"/>
</dbReference>
<dbReference type="EMBL" id="NOXU01000027">
    <property type="protein sequence ID" value="OYQ34805.1"/>
    <property type="molecule type" value="Genomic_DNA"/>
</dbReference>
<name>A0A255Z1M3_9PROT</name>
<organism evidence="1 2">
    <name type="scientific">Niveispirillum lacus</name>
    <dbReference type="NCBI Taxonomy" id="1981099"/>
    <lineage>
        <taxon>Bacteria</taxon>
        <taxon>Pseudomonadati</taxon>
        <taxon>Pseudomonadota</taxon>
        <taxon>Alphaproteobacteria</taxon>
        <taxon>Rhodospirillales</taxon>
        <taxon>Azospirillaceae</taxon>
        <taxon>Niveispirillum</taxon>
    </lineage>
</organism>
<dbReference type="InterPro" id="IPR010982">
    <property type="entry name" value="Lambda_DNA-bd_dom_sf"/>
</dbReference>
<reference evidence="1 2" key="1">
    <citation type="submission" date="2017-07" db="EMBL/GenBank/DDBJ databases">
        <title>Niveispirillum cyanobacteriorum sp. nov., isolated from cyanobacterial aggregates in a eutrophic lake.</title>
        <authorList>
            <person name="Cai H."/>
        </authorList>
    </citation>
    <scope>NUCLEOTIDE SEQUENCE [LARGE SCALE GENOMIC DNA]</scope>
    <source>
        <strain evidence="2">TH1-14</strain>
    </source>
</reference>
<dbReference type="SUPFAM" id="SSF47413">
    <property type="entry name" value="lambda repressor-like DNA-binding domains"/>
    <property type="match status" value="1"/>
</dbReference>
<gene>
    <name evidence="1" type="ORF">CHU95_09440</name>
</gene>
<comment type="caution">
    <text evidence="1">The sequence shown here is derived from an EMBL/GenBank/DDBJ whole genome shotgun (WGS) entry which is preliminary data.</text>
</comment>
<dbReference type="GO" id="GO:0003677">
    <property type="term" value="F:DNA binding"/>
    <property type="evidence" value="ECO:0007669"/>
    <property type="project" value="InterPro"/>
</dbReference>
<accession>A0A255Z1M3</accession>
<dbReference type="AlphaFoldDB" id="A0A255Z1M3"/>